<dbReference type="InterPro" id="IPR014720">
    <property type="entry name" value="dsRBD_dom"/>
</dbReference>
<dbReference type="SUPFAM" id="SSF54768">
    <property type="entry name" value="dsRNA-binding domain-like"/>
    <property type="match status" value="2"/>
</dbReference>
<dbReference type="Pfam" id="PF00035">
    <property type="entry name" value="dsrm"/>
    <property type="match status" value="2"/>
</dbReference>
<dbReference type="PANTHER" id="PTHR46205">
    <property type="entry name" value="LOQUACIOUS, ISOFORM B"/>
    <property type="match status" value="1"/>
</dbReference>
<evidence type="ECO:0000256" key="1">
    <source>
        <dbReference type="ARBA" id="ARBA00022884"/>
    </source>
</evidence>
<dbReference type="InterPro" id="IPR051247">
    <property type="entry name" value="RLC_Component"/>
</dbReference>
<dbReference type="Gene3D" id="3.30.160.20">
    <property type="match status" value="2"/>
</dbReference>
<proteinExistence type="predicted"/>
<feature type="domain" description="DRBM" evidence="3">
    <location>
        <begin position="96"/>
        <end position="164"/>
    </location>
</feature>
<feature type="domain" description="DRBM" evidence="3">
    <location>
        <begin position="7"/>
        <end position="74"/>
    </location>
</feature>
<evidence type="ECO:0000256" key="2">
    <source>
        <dbReference type="PROSITE-ProRule" id="PRU00266"/>
    </source>
</evidence>
<sequence>MKMEGKTPVTLLQELLTKKKLIPTYNLILNGDGTHEPIFKYEVSADGLRAVGTGKSKKEAKHDAAHMLLLMMEQNGIDRNVTDEIMAPYQGVMKDNAVGELLDFCMLNNLKAPEYRLIRDEGLPHAKVFSWSCSVSSFTTEATSRTKKDAKQRAAQEMLTTLKDCLQDIVVLQEAEPKKEDPNKEPSLMDKEMEEVIQRLSSLPPTAGVKRIKEAEKLGTSLADVCFALKDENLPELPYLDRLVEQYDDSMALVNKLEAEAAKTTLDSIMRNFGREYTLENMTAAEEGEHLVGIILHTTPSWTFMGWGKDSRAACKMAYIEALKFLIKMRK</sequence>
<organism evidence="4 5">
    <name type="scientific">Nesidiocoris tenuis</name>
    <dbReference type="NCBI Taxonomy" id="355587"/>
    <lineage>
        <taxon>Eukaryota</taxon>
        <taxon>Metazoa</taxon>
        <taxon>Ecdysozoa</taxon>
        <taxon>Arthropoda</taxon>
        <taxon>Hexapoda</taxon>
        <taxon>Insecta</taxon>
        <taxon>Pterygota</taxon>
        <taxon>Neoptera</taxon>
        <taxon>Paraneoptera</taxon>
        <taxon>Hemiptera</taxon>
        <taxon>Heteroptera</taxon>
        <taxon>Panheteroptera</taxon>
        <taxon>Cimicomorpha</taxon>
        <taxon>Miridae</taxon>
        <taxon>Dicyphina</taxon>
        <taxon>Nesidiocoris</taxon>
    </lineage>
</organism>
<keyword evidence="5" id="KW-1185">Reference proteome</keyword>
<dbReference type="EMBL" id="AP028916">
    <property type="protein sequence ID" value="BES97370.1"/>
    <property type="molecule type" value="Genomic_DNA"/>
</dbReference>
<keyword evidence="1 2" id="KW-0694">RNA-binding</keyword>
<evidence type="ECO:0000259" key="3">
    <source>
        <dbReference type="PROSITE" id="PS50137"/>
    </source>
</evidence>
<dbReference type="CDD" id="cd19862">
    <property type="entry name" value="DSRM_PRKRA-like_rpt1"/>
    <property type="match status" value="1"/>
</dbReference>
<protein>
    <recommendedName>
        <fullName evidence="3">DRBM domain-containing protein</fullName>
    </recommendedName>
</protein>
<gene>
    <name evidence="4" type="ORF">NTJ_10185</name>
</gene>
<evidence type="ECO:0000313" key="5">
    <source>
        <dbReference type="Proteomes" id="UP001307889"/>
    </source>
</evidence>
<dbReference type="SMART" id="SM00358">
    <property type="entry name" value="DSRM"/>
    <property type="match status" value="2"/>
</dbReference>
<name>A0ABN7AYX8_9HEMI</name>
<dbReference type="PANTHER" id="PTHR46205:SF3">
    <property type="entry name" value="LOQUACIOUS, ISOFORM B"/>
    <property type="match status" value="1"/>
</dbReference>
<evidence type="ECO:0000313" key="4">
    <source>
        <dbReference type="EMBL" id="BES97370.1"/>
    </source>
</evidence>
<dbReference type="PROSITE" id="PS50137">
    <property type="entry name" value="DS_RBD"/>
    <property type="match status" value="2"/>
</dbReference>
<dbReference type="CDD" id="cd00048">
    <property type="entry name" value="DSRM_SF"/>
    <property type="match status" value="1"/>
</dbReference>
<reference evidence="4 5" key="1">
    <citation type="submission" date="2023-09" db="EMBL/GenBank/DDBJ databases">
        <title>Nesidiocoris tenuis whole genome shotgun sequence.</title>
        <authorList>
            <person name="Shibata T."/>
            <person name="Shimoda M."/>
            <person name="Kobayashi T."/>
            <person name="Uehara T."/>
        </authorList>
    </citation>
    <scope>NUCLEOTIDE SEQUENCE [LARGE SCALE GENOMIC DNA]</scope>
    <source>
        <strain evidence="4 5">Japan</strain>
    </source>
</reference>
<accession>A0ABN7AYX8</accession>
<dbReference type="Proteomes" id="UP001307889">
    <property type="component" value="Chromosome 8"/>
</dbReference>